<dbReference type="SUPFAM" id="SSF54001">
    <property type="entry name" value="Cysteine proteinases"/>
    <property type="match status" value="1"/>
</dbReference>
<evidence type="ECO:0000313" key="6">
    <source>
        <dbReference type="EnsemblPlants" id="OGLUM01G13290.1"/>
    </source>
</evidence>
<organism evidence="6">
    <name type="scientific">Oryza glumipatula</name>
    <dbReference type="NCBI Taxonomy" id="40148"/>
    <lineage>
        <taxon>Eukaryota</taxon>
        <taxon>Viridiplantae</taxon>
        <taxon>Streptophyta</taxon>
        <taxon>Embryophyta</taxon>
        <taxon>Tracheophyta</taxon>
        <taxon>Spermatophyta</taxon>
        <taxon>Magnoliopsida</taxon>
        <taxon>Liliopsida</taxon>
        <taxon>Poales</taxon>
        <taxon>Poaceae</taxon>
        <taxon>BOP clade</taxon>
        <taxon>Oryzoideae</taxon>
        <taxon>Oryzeae</taxon>
        <taxon>Oryzinae</taxon>
        <taxon>Oryza</taxon>
    </lineage>
</organism>
<accession>A0A0D9Y6Y6</accession>
<feature type="compositionally biased region" description="Polar residues" evidence="4">
    <location>
        <begin position="1"/>
        <end position="11"/>
    </location>
</feature>
<dbReference type="eggNOG" id="ENOG502RRNP">
    <property type="taxonomic scope" value="Eukaryota"/>
</dbReference>
<reference evidence="6" key="1">
    <citation type="submission" date="2013-08" db="EMBL/GenBank/DDBJ databases">
        <title>Oryza genome evolution.</title>
        <authorList>
            <person name="Wing R.A."/>
            <person name="Panaud O."/>
            <person name="Oliveira A.C."/>
        </authorList>
    </citation>
    <scope>NUCLEOTIDE SEQUENCE</scope>
</reference>
<evidence type="ECO:0000259" key="5">
    <source>
        <dbReference type="Pfam" id="PF02902"/>
    </source>
</evidence>
<feature type="region of interest" description="Disordered" evidence="4">
    <location>
        <begin position="1"/>
        <end position="35"/>
    </location>
</feature>
<dbReference type="EnsemblPlants" id="OGLUM01G13290.1">
    <property type="protein sequence ID" value="OGLUM01G13290.1"/>
    <property type="gene ID" value="OGLUM01G13290"/>
</dbReference>
<dbReference type="AlphaFoldDB" id="A0A0D9Y6Y6"/>
<dbReference type="GO" id="GO:0006508">
    <property type="term" value="P:proteolysis"/>
    <property type="evidence" value="ECO:0007669"/>
    <property type="project" value="UniProtKB-KW"/>
</dbReference>
<evidence type="ECO:0000256" key="3">
    <source>
        <dbReference type="ARBA" id="ARBA00022801"/>
    </source>
</evidence>
<keyword evidence="7" id="KW-1185">Reference proteome</keyword>
<dbReference type="Gramene" id="OGLUM01G13290.1">
    <property type="protein sequence ID" value="OGLUM01G13290.1"/>
    <property type="gene ID" value="OGLUM01G13290"/>
</dbReference>
<dbReference type="HOGENOM" id="CLU_075422_0_0_1"/>
<comment type="similarity">
    <text evidence="1">Belongs to the peptidase C48 family.</text>
</comment>
<protein>
    <recommendedName>
        <fullName evidence="5">Ubiquitin-like protease family profile domain-containing protein</fullName>
    </recommendedName>
</protein>
<dbReference type="Pfam" id="PF02902">
    <property type="entry name" value="Peptidase_C48"/>
    <property type="match status" value="1"/>
</dbReference>
<dbReference type="Proteomes" id="UP000026961">
    <property type="component" value="Chromosome 1"/>
</dbReference>
<name>A0A0D9Y6Y6_9ORYZ</name>
<dbReference type="STRING" id="40148.A0A0D9Y6Y6"/>
<keyword evidence="2" id="KW-0645">Protease</keyword>
<keyword evidence="3" id="KW-0378">Hydrolase</keyword>
<evidence type="ECO:0000256" key="1">
    <source>
        <dbReference type="ARBA" id="ARBA00005234"/>
    </source>
</evidence>
<feature type="domain" description="Ubiquitin-like protease family profile" evidence="5">
    <location>
        <begin position="168"/>
        <end position="294"/>
    </location>
</feature>
<reference evidence="6" key="3">
    <citation type="submission" date="2018-05" db="EMBL/GenBank/DDBJ databases">
        <title>OgluRS3 (Oryza glumaepatula Reference Sequence Version 3).</title>
        <authorList>
            <person name="Zhang J."/>
            <person name="Kudrna D."/>
            <person name="Lee S."/>
            <person name="Talag J."/>
            <person name="Welchert J."/>
            <person name="Wing R.A."/>
        </authorList>
    </citation>
    <scope>NUCLEOTIDE SEQUENCE [LARGE SCALE GENOMIC DNA]</scope>
</reference>
<reference evidence="6" key="2">
    <citation type="submission" date="2015-04" db="UniProtKB">
        <authorList>
            <consortium name="EnsemblPlants"/>
        </authorList>
    </citation>
    <scope>IDENTIFICATION</scope>
</reference>
<proteinExistence type="inferred from homology"/>
<dbReference type="GO" id="GO:0008234">
    <property type="term" value="F:cysteine-type peptidase activity"/>
    <property type="evidence" value="ECO:0007669"/>
    <property type="project" value="InterPro"/>
</dbReference>
<evidence type="ECO:0000313" key="7">
    <source>
        <dbReference type="Proteomes" id="UP000026961"/>
    </source>
</evidence>
<evidence type="ECO:0000256" key="4">
    <source>
        <dbReference type="SAM" id="MobiDB-lite"/>
    </source>
</evidence>
<dbReference type="Gene3D" id="3.40.395.10">
    <property type="entry name" value="Adenoviral Proteinase, Chain A"/>
    <property type="match status" value="1"/>
</dbReference>
<evidence type="ECO:0000256" key="2">
    <source>
        <dbReference type="ARBA" id="ARBA00022670"/>
    </source>
</evidence>
<sequence length="349" mass="37979">MASNIGSASTTSRRRRVFASAPAAGGGGGEEVAETKNARCRLEASTAVDAAREEATMAYVEAHGGRKDKLLVSSERPRVRVRADALRCLAVPLSRDGPERQITGVLLDAALDLLRRRQAGRRRRNGRRVLLGSVEEQDWLEYVSSLPPRTAAAAAHDADMSATGARYLAHDTVLFPVNHQSHFFVAALDVAAGEYRILDSSNYGRIFGPRFYDAAMSKIRGGVARCMAAAGRAGAEADAGGWKLRMVAGLPAQTDESSCGLFAIKCMELWDGEKLERGFTMDDVHELRRKLAGELIFWELNEMQEVKDEIEFMARKMMMMMSSSSPLRNCGDRVKLATLGGAGGVCVCY</sequence>
<dbReference type="InterPro" id="IPR003653">
    <property type="entry name" value="Peptidase_C48_C"/>
</dbReference>
<dbReference type="InterPro" id="IPR038765">
    <property type="entry name" value="Papain-like_cys_pep_sf"/>
</dbReference>